<dbReference type="CDD" id="cd00038">
    <property type="entry name" value="CAP_ED"/>
    <property type="match status" value="1"/>
</dbReference>
<organism evidence="2 3">
    <name type="scientific">Flavivirga algicola</name>
    <dbReference type="NCBI Taxonomy" id="2729136"/>
    <lineage>
        <taxon>Bacteria</taxon>
        <taxon>Pseudomonadati</taxon>
        <taxon>Bacteroidota</taxon>
        <taxon>Flavobacteriia</taxon>
        <taxon>Flavobacteriales</taxon>
        <taxon>Flavobacteriaceae</taxon>
        <taxon>Flavivirga</taxon>
    </lineage>
</organism>
<evidence type="ECO:0000313" key="2">
    <source>
        <dbReference type="EMBL" id="NMH88035.1"/>
    </source>
</evidence>
<dbReference type="InterPro" id="IPR000595">
    <property type="entry name" value="cNMP-bd_dom"/>
</dbReference>
<dbReference type="InterPro" id="IPR018490">
    <property type="entry name" value="cNMP-bd_dom_sf"/>
</dbReference>
<evidence type="ECO:0000313" key="3">
    <source>
        <dbReference type="Proteomes" id="UP000746690"/>
    </source>
</evidence>
<dbReference type="Proteomes" id="UP000746690">
    <property type="component" value="Unassembled WGS sequence"/>
</dbReference>
<dbReference type="InterPro" id="IPR014710">
    <property type="entry name" value="RmlC-like_jellyroll"/>
</dbReference>
<sequence>MHKIREGFEQIVKLSDLDWQVFSSKLKKSVYNKKATILKVGETENHISFIEKGALLFFIPKLENDITFSFCFENEFVSAYDSFITRNPSTYEVKALTETILWRLTYQDLQDVYNKTEAGNVIGRIIAENLYLKKLRREQSFLNETPEERYLNLFVERPELIKKIPLKYLASYIGITPQALSRIRKRIF</sequence>
<name>A0ABX1RWS5_9FLAO</name>
<dbReference type="EMBL" id="JABBHF010000005">
    <property type="protein sequence ID" value="NMH88035.1"/>
    <property type="molecule type" value="Genomic_DNA"/>
</dbReference>
<keyword evidence="3" id="KW-1185">Reference proteome</keyword>
<evidence type="ECO:0000259" key="1">
    <source>
        <dbReference type="Pfam" id="PF00027"/>
    </source>
</evidence>
<reference evidence="2 3" key="1">
    <citation type="submission" date="2020-04" db="EMBL/GenBank/DDBJ databases">
        <title>A Flavivirga sp. nov.</title>
        <authorList>
            <person name="Sun X."/>
        </authorList>
    </citation>
    <scope>NUCLEOTIDE SEQUENCE [LARGE SCALE GENOMIC DNA]</scope>
    <source>
        <strain evidence="2 3">Y03</strain>
    </source>
</reference>
<gene>
    <name evidence="2" type="ORF">HHX25_10990</name>
</gene>
<dbReference type="Gene3D" id="2.60.120.10">
    <property type="entry name" value="Jelly Rolls"/>
    <property type="match status" value="1"/>
</dbReference>
<dbReference type="SUPFAM" id="SSF51206">
    <property type="entry name" value="cAMP-binding domain-like"/>
    <property type="match status" value="1"/>
</dbReference>
<dbReference type="RefSeq" id="WP_169673096.1">
    <property type="nucleotide sequence ID" value="NZ_JABBHF010000005.1"/>
</dbReference>
<comment type="caution">
    <text evidence="2">The sequence shown here is derived from an EMBL/GenBank/DDBJ whole genome shotgun (WGS) entry which is preliminary data.</text>
</comment>
<proteinExistence type="predicted"/>
<accession>A0ABX1RWS5</accession>
<feature type="domain" description="Cyclic nucleotide-binding" evidence="1">
    <location>
        <begin position="30"/>
        <end position="114"/>
    </location>
</feature>
<dbReference type="Pfam" id="PF00027">
    <property type="entry name" value="cNMP_binding"/>
    <property type="match status" value="1"/>
</dbReference>
<protein>
    <submittedName>
        <fullName evidence="2">Crp/Fnr family transcriptional regulator</fullName>
    </submittedName>
</protein>